<evidence type="ECO:0000313" key="3">
    <source>
        <dbReference type="Proteomes" id="UP000784294"/>
    </source>
</evidence>
<protein>
    <submittedName>
        <fullName evidence="2">Uncharacterized protein</fullName>
    </submittedName>
</protein>
<gene>
    <name evidence="2" type="ORF">PXEA_LOCUS4780</name>
</gene>
<dbReference type="EMBL" id="CAAALY010011546">
    <property type="protein sequence ID" value="VEL11340.1"/>
    <property type="molecule type" value="Genomic_DNA"/>
</dbReference>
<sequence length="119" mass="13711">MSPSPREADSGGETDKLEMEDGGVKERSKREREKMMPILRRQTQNHHRPDKAEIRLCILPRPQSGRLQIHTHTHNCTHANVFAIRPDLAGRRASGRRTHAHRNACSNTTLRPSFRQLFQ</sequence>
<name>A0A448WGN3_9PLAT</name>
<dbReference type="AlphaFoldDB" id="A0A448WGN3"/>
<dbReference type="Proteomes" id="UP000784294">
    <property type="component" value="Unassembled WGS sequence"/>
</dbReference>
<keyword evidence="3" id="KW-1185">Reference proteome</keyword>
<evidence type="ECO:0000256" key="1">
    <source>
        <dbReference type="SAM" id="MobiDB-lite"/>
    </source>
</evidence>
<feature type="region of interest" description="Disordered" evidence="1">
    <location>
        <begin position="1"/>
        <end position="51"/>
    </location>
</feature>
<reference evidence="2" key="1">
    <citation type="submission" date="2018-11" db="EMBL/GenBank/DDBJ databases">
        <authorList>
            <consortium name="Pathogen Informatics"/>
        </authorList>
    </citation>
    <scope>NUCLEOTIDE SEQUENCE</scope>
</reference>
<organism evidence="2 3">
    <name type="scientific">Protopolystoma xenopodis</name>
    <dbReference type="NCBI Taxonomy" id="117903"/>
    <lineage>
        <taxon>Eukaryota</taxon>
        <taxon>Metazoa</taxon>
        <taxon>Spiralia</taxon>
        <taxon>Lophotrochozoa</taxon>
        <taxon>Platyhelminthes</taxon>
        <taxon>Monogenea</taxon>
        <taxon>Polyopisthocotylea</taxon>
        <taxon>Polystomatidea</taxon>
        <taxon>Polystomatidae</taxon>
        <taxon>Protopolystoma</taxon>
    </lineage>
</organism>
<accession>A0A448WGN3</accession>
<evidence type="ECO:0000313" key="2">
    <source>
        <dbReference type="EMBL" id="VEL11340.1"/>
    </source>
</evidence>
<feature type="compositionally biased region" description="Basic and acidic residues" evidence="1">
    <location>
        <begin position="1"/>
        <end position="35"/>
    </location>
</feature>
<proteinExistence type="predicted"/>
<comment type="caution">
    <text evidence="2">The sequence shown here is derived from an EMBL/GenBank/DDBJ whole genome shotgun (WGS) entry which is preliminary data.</text>
</comment>